<keyword evidence="12" id="KW-1185">Reference proteome</keyword>
<evidence type="ECO:0000256" key="3">
    <source>
        <dbReference type="ARBA" id="ARBA00022692"/>
    </source>
</evidence>
<evidence type="ECO:0000256" key="7">
    <source>
        <dbReference type="SAM" id="MobiDB-lite"/>
    </source>
</evidence>
<organism evidence="12 13">
    <name type="scientific">Sesamum indicum</name>
    <name type="common">Oriental sesame</name>
    <name type="synonym">Sesamum orientale</name>
    <dbReference type="NCBI Taxonomy" id="4182"/>
    <lineage>
        <taxon>Eukaryota</taxon>
        <taxon>Viridiplantae</taxon>
        <taxon>Streptophyta</taxon>
        <taxon>Embryophyta</taxon>
        <taxon>Tracheophyta</taxon>
        <taxon>Spermatophyta</taxon>
        <taxon>Magnoliopsida</taxon>
        <taxon>eudicotyledons</taxon>
        <taxon>Gunneridae</taxon>
        <taxon>Pentapetalae</taxon>
        <taxon>asterids</taxon>
        <taxon>lamiids</taxon>
        <taxon>Lamiales</taxon>
        <taxon>Pedaliaceae</taxon>
        <taxon>Sesamum</taxon>
    </lineage>
</organism>
<evidence type="ECO:0000313" key="12">
    <source>
        <dbReference type="Proteomes" id="UP000504604"/>
    </source>
</evidence>
<sequence length="1309" mass="144066">MVSQTLLIKARRHHLVPMFCLRRLFCAAKDFCFLLVVLCSIFILVTCKRSPVNEVQSRLEFDGCKPYRGSSDTNSLDVFDGHVSSELVSRHSVQQYGVESICPHSNAFCFPSTVTGFLLNEDGAESEASDASRVQSEGFSSGLTQAKSNWNWSPEHGIFRLLGGRVLSCSLYQPDDSHEFSSTDGSTKSGRQTDVSSCISTLFDHSSHSSKSEENAETVKSGFLDGLTTPMVEIKPSLLDWAQKNMYYPSLAFLTVKNVDTDGVLSIYAPYSSNSQFYPCNFSEILLAPGEVASICFVFLPTNLGLSFAQLVLQTSVGGFLIHAKGFGVESPYLIKPISDLDVSSSGRWRKNLSLFNPFDEALYVEEVTAWISISSENTSRSVKAICGIHRMGDSSEYNILRAKEWLDVESSEGGLPKISIRPHKNWELGPQNTETILELDISDSFSGTIVGAFCLQLMRSSENKTENVMVPLEVELYPNPDSDTDHVSVSLEALVPCDTSGSVVVAVSVRNNCPCVFSVVKVSKIGESTQNFQVKSIEGLVLFPRSVTQVAILNYAHLETLEVNRNCKLLIQINDTRRSEIKIPCIDVISVCPRQLDSTVGHAQWTDNLDYVNDRERSFSSSMQPPYDVKAVDTREADEFVLRNWKSQGTASFMSVLDDNEVVFPMVQVGNHSSEWVAVRNPSEEPILVQLILNSGEVIDKCRTPQMHLQPSSSRILMGNKSIAPTRYGFSIAKDALTEALIHPYGSASFGPILFQPSNRCEWRSSVLIRSNLSGLEWLSLRGFGGSLSLVLLEGSDLVQSLEFKLKLPSLLNFSYPETFHSMEGKIPSCCHPLIKQVYAKNMGDFPLEVIRIEVSGSECGLDGFLVHDCKGFSLLPGESIMFQILYQSDFSSATIQRDLELTLATGILVIPMKASLPIYLLNFCRRSVFWMRVKKALVSILFAASLLFFLAFLLLPPVTASILPSFRSRKNSYILSGASNSWIMHHKKNSGAIAPNMDGFGGSIVGEKASLLASVGRRPDDHAPDQGRTNPSGHQKLPETRLVNPLLSNTSPLEKSDAQDASDSRSLRVRIGKEKGRRRRKKKSSGMAIPGLFEVSSSQSGNSTPSSPLSPAASITPKPQVSPDTDHSAEATIPFSRDDKQECSRSSSKVNLLDNKISSRFVNNWRFSDQEKSSAIATRKLAGRAVLLPSATFPSAGTAIPPSTCRSPFLASTSTISPHARAPGTKLHRRKADELGEKISTEEKFTYDIWGDHLFALPIAHQSKQTSSTSPCVFKNDSESFFVRDPQTLMKSPLPKPVRSDSGVIND</sequence>
<feature type="region of interest" description="Disordered" evidence="7">
    <location>
        <begin position="1288"/>
        <end position="1309"/>
    </location>
</feature>
<reference evidence="13" key="1">
    <citation type="submission" date="2025-08" db="UniProtKB">
        <authorList>
            <consortium name="RefSeq"/>
        </authorList>
    </citation>
    <scope>IDENTIFICATION</scope>
</reference>
<gene>
    <name evidence="13" type="primary">LOC105167459</name>
</gene>
<dbReference type="InterPro" id="IPR055437">
    <property type="entry name" value="TMEM131L_Ig_5"/>
</dbReference>
<dbReference type="PANTHER" id="PTHR22050">
    <property type="entry name" value="RW1 PROTEIN HOMOLOG"/>
    <property type="match status" value="1"/>
</dbReference>
<keyword evidence="6 8" id="KW-0472">Membrane</keyword>
<dbReference type="GeneID" id="105167459"/>
<evidence type="ECO:0000259" key="11">
    <source>
        <dbReference type="Pfam" id="PF24501"/>
    </source>
</evidence>
<feature type="transmembrane region" description="Helical" evidence="8">
    <location>
        <begin position="938"/>
        <end position="957"/>
    </location>
</feature>
<evidence type="ECO:0000256" key="2">
    <source>
        <dbReference type="ARBA" id="ARBA00006682"/>
    </source>
</evidence>
<comment type="subcellular location">
    <subcellularLocation>
        <location evidence="1">Membrane</location>
        <topology evidence="1">Single-pass type I membrane protein</topology>
    </subcellularLocation>
</comment>
<dbReference type="Pfam" id="PF24501">
    <property type="entry name" value="Ig_TMEM131L_5"/>
    <property type="match status" value="1"/>
</dbReference>
<dbReference type="GO" id="GO:0016020">
    <property type="term" value="C:membrane"/>
    <property type="evidence" value="ECO:0007669"/>
    <property type="project" value="UniProtKB-SubCell"/>
</dbReference>
<feature type="domain" description="TMEM131L fifth Ig-like" evidence="11">
    <location>
        <begin position="843"/>
        <end position="908"/>
    </location>
</feature>
<dbReference type="InterPro" id="IPR022113">
    <property type="entry name" value="TMEM131L_N"/>
</dbReference>
<name>A0A6I9TM62_SESIN</name>
<feature type="domain" description="Transmembrane protein 131-like N-terminal" evidence="9">
    <location>
        <begin position="232"/>
        <end position="315"/>
    </location>
</feature>
<comment type="similarity">
    <text evidence="2">Belongs to the TMEM131 family.</text>
</comment>
<feature type="transmembrane region" description="Helical" evidence="8">
    <location>
        <begin position="21"/>
        <end position="45"/>
    </location>
</feature>
<dbReference type="RefSeq" id="XP_011085501.1">
    <property type="nucleotide sequence ID" value="XM_011087199.2"/>
</dbReference>
<dbReference type="OrthoDB" id="168404at2759"/>
<dbReference type="PANTHER" id="PTHR22050:SF0">
    <property type="entry name" value="TRANSMEMBRANE PROTEIN 131 HOMOLOG"/>
    <property type="match status" value="1"/>
</dbReference>
<dbReference type="Proteomes" id="UP000504604">
    <property type="component" value="Linkage group LG8"/>
</dbReference>
<feature type="transmembrane region" description="Helical" evidence="8">
    <location>
        <begin position="903"/>
        <end position="926"/>
    </location>
</feature>
<evidence type="ECO:0000256" key="5">
    <source>
        <dbReference type="ARBA" id="ARBA00022989"/>
    </source>
</evidence>
<dbReference type="KEGG" id="sind:105167459"/>
<evidence type="ECO:0000256" key="6">
    <source>
        <dbReference type="ARBA" id="ARBA00023136"/>
    </source>
</evidence>
<feature type="compositionally biased region" description="Basic and acidic residues" evidence="7">
    <location>
        <begin position="1056"/>
        <end position="1076"/>
    </location>
</feature>
<keyword evidence="4" id="KW-0732">Signal</keyword>
<feature type="region of interest" description="Disordered" evidence="7">
    <location>
        <begin position="1018"/>
        <end position="1151"/>
    </location>
</feature>
<evidence type="ECO:0000259" key="10">
    <source>
        <dbReference type="Pfam" id="PF24474"/>
    </source>
</evidence>
<proteinExistence type="inferred from homology"/>
<evidence type="ECO:0000313" key="13">
    <source>
        <dbReference type="RefSeq" id="XP_011085501.1"/>
    </source>
</evidence>
<dbReference type="Pfam" id="PF24474">
    <property type="entry name" value="DUF7579"/>
    <property type="match status" value="1"/>
</dbReference>
<accession>A0A6I9TM62</accession>
<keyword evidence="3 8" id="KW-0812">Transmembrane</keyword>
<dbReference type="Gramene" id="SIN_1019833.t">
    <property type="protein sequence ID" value="SIN_1019833.t"/>
    <property type="gene ID" value="SIN_1019833"/>
</dbReference>
<evidence type="ECO:0000259" key="9">
    <source>
        <dbReference type="Pfam" id="PF12371"/>
    </source>
</evidence>
<dbReference type="InterPro" id="IPR039877">
    <property type="entry name" value="TMEM131-like"/>
</dbReference>
<dbReference type="InParanoid" id="A0A6I9TM62"/>
<evidence type="ECO:0000256" key="4">
    <source>
        <dbReference type="ARBA" id="ARBA00022729"/>
    </source>
</evidence>
<feature type="compositionally biased region" description="Basic residues" evidence="7">
    <location>
        <begin position="1077"/>
        <end position="1086"/>
    </location>
</feature>
<evidence type="ECO:0000256" key="1">
    <source>
        <dbReference type="ARBA" id="ARBA00004479"/>
    </source>
</evidence>
<dbReference type="Pfam" id="PF12371">
    <property type="entry name" value="TMEM131_like_N"/>
    <property type="match status" value="1"/>
</dbReference>
<dbReference type="InterPro" id="IPR056001">
    <property type="entry name" value="DUF7579"/>
</dbReference>
<feature type="compositionally biased region" description="Low complexity" evidence="7">
    <location>
        <begin position="1098"/>
        <end position="1119"/>
    </location>
</feature>
<keyword evidence="5 8" id="KW-1133">Transmembrane helix</keyword>
<evidence type="ECO:0000256" key="8">
    <source>
        <dbReference type="SAM" id="Phobius"/>
    </source>
</evidence>
<protein>
    <submittedName>
        <fullName evidence="13">Uncharacterized protein LOC105167459</fullName>
    </submittedName>
</protein>
<feature type="domain" description="DUF7579" evidence="10">
    <location>
        <begin position="487"/>
        <end position="596"/>
    </location>
</feature>